<keyword evidence="3" id="KW-0687">Ribonucleoprotein</keyword>
<comment type="similarity">
    <text evidence="1">Belongs to the bacterial ribosomal protein bS21 family.</text>
</comment>
<comment type="caution">
    <text evidence="5">The sequence shown here is derived from an EMBL/GenBank/DDBJ whole genome shotgun (WGS) entry which is preliminary data.</text>
</comment>
<evidence type="ECO:0000256" key="4">
    <source>
        <dbReference type="SAM" id="MobiDB-lite"/>
    </source>
</evidence>
<dbReference type="EMBL" id="PYWC01000063">
    <property type="protein sequence ID" value="PWW74340.1"/>
    <property type="molecule type" value="Genomic_DNA"/>
</dbReference>
<dbReference type="Pfam" id="PF01165">
    <property type="entry name" value="Ribosomal_S21"/>
    <property type="match status" value="1"/>
</dbReference>
<dbReference type="InterPro" id="IPR052837">
    <property type="entry name" value="Mitoribosomal_bS21"/>
</dbReference>
<feature type="region of interest" description="Disordered" evidence="4">
    <location>
        <begin position="123"/>
        <end position="143"/>
    </location>
</feature>
<evidence type="ECO:0000256" key="2">
    <source>
        <dbReference type="ARBA" id="ARBA00022980"/>
    </source>
</evidence>
<dbReference type="Proteomes" id="UP000246991">
    <property type="component" value="Unassembled WGS sequence"/>
</dbReference>
<keyword evidence="6" id="KW-1185">Reference proteome</keyword>
<dbReference type="AlphaFoldDB" id="A0A317SL16"/>
<evidence type="ECO:0000313" key="6">
    <source>
        <dbReference type="Proteomes" id="UP000246991"/>
    </source>
</evidence>
<reference evidence="5 6" key="1">
    <citation type="submission" date="2018-03" db="EMBL/GenBank/DDBJ databases">
        <title>Genomes of Pezizomycetes fungi and the evolution of truffles.</title>
        <authorList>
            <person name="Murat C."/>
            <person name="Payen T."/>
            <person name="Noel B."/>
            <person name="Kuo A."/>
            <person name="Martin F.M."/>
        </authorList>
    </citation>
    <scope>NUCLEOTIDE SEQUENCE [LARGE SCALE GENOMIC DNA]</scope>
    <source>
        <strain evidence="5">091103-1</strain>
    </source>
</reference>
<feature type="compositionally biased region" description="Polar residues" evidence="4">
    <location>
        <begin position="41"/>
        <end position="54"/>
    </location>
</feature>
<feature type="compositionally biased region" description="Low complexity" evidence="4">
    <location>
        <begin position="56"/>
        <end position="66"/>
    </location>
</feature>
<dbReference type="InterPro" id="IPR001911">
    <property type="entry name" value="Ribosomal_bS21"/>
</dbReference>
<organism evidence="5 6">
    <name type="scientific">Tuber magnatum</name>
    <name type="common">white Piedmont truffle</name>
    <dbReference type="NCBI Taxonomy" id="42249"/>
    <lineage>
        <taxon>Eukaryota</taxon>
        <taxon>Fungi</taxon>
        <taxon>Dikarya</taxon>
        <taxon>Ascomycota</taxon>
        <taxon>Pezizomycotina</taxon>
        <taxon>Pezizomycetes</taxon>
        <taxon>Pezizales</taxon>
        <taxon>Tuberaceae</taxon>
        <taxon>Tuber</taxon>
    </lineage>
</organism>
<evidence type="ECO:0000256" key="1">
    <source>
        <dbReference type="ARBA" id="ARBA00006640"/>
    </source>
</evidence>
<feature type="region of interest" description="Disordered" evidence="4">
    <location>
        <begin position="35"/>
        <end position="76"/>
    </location>
</feature>
<evidence type="ECO:0000313" key="5">
    <source>
        <dbReference type="EMBL" id="PWW74340.1"/>
    </source>
</evidence>
<evidence type="ECO:0000256" key="3">
    <source>
        <dbReference type="ARBA" id="ARBA00023274"/>
    </source>
</evidence>
<dbReference type="PANTHER" id="PTHR41237">
    <property type="entry name" value="37S RIBOSOMAL PROTEIN MRP21, MITOCHONDRIAL"/>
    <property type="match status" value="1"/>
</dbReference>
<dbReference type="PANTHER" id="PTHR41237:SF1">
    <property type="entry name" value="SMALL RIBOSOMAL SUBUNIT PROTEIN BS21M"/>
    <property type="match status" value="1"/>
</dbReference>
<dbReference type="GO" id="GO:0070124">
    <property type="term" value="P:mitochondrial translational initiation"/>
    <property type="evidence" value="ECO:0007669"/>
    <property type="project" value="TreeGrafter"/>
</dbReference>
<accession>A0A317SL16</accession>
<name>A0A317SL16_9PEZI</name>
<proteinExistence type="inferred from homology"/>
<evidence type="ECO:0008006" key="7">
    <source>
        <dbReference type="Google" id="ProtNLM"/>
    </source>
</evidence>
<protein>
    <recommendedName>
        <fullName evidence="7">Ribosomal protein S21</fullName>
    </recommendedName>
</protein>
<keyword evidence="2" id="KW-0689">Ribosomal protein</keyword>
<dbReference type="GO" id="GO:0005763">
    <property type="term" value="C:mitochondrial small ribosomal subunit"/>
    <property type="evidence" value="ECO:0007669"/>
    <property type="project" value="TreeGrafter"/>
</dbReference>
<dbReference type="OrthoDB" id="2501249at2759"/>
<dbReference type="STRING" id="42249.A0A317SL16"/>
<dbReference type="GO" id="GO:0003735">
    <property type="term" value="F:structural constituent of ribosome"/>
    <property type="evidence" value="ECO:0007669"/>
    <property type="project" value="InterPro"/>
</dbReference>
<sequence>MAWVISNARPLSSPCRIYPVSRTALRQFACSATRFEDKNSETGLRTPTTAQTPDVASAAATSTPKTTTRDEEPDQYATPAQSILQKFLETAGATSSQPPSQRSFRGGGILPVNIVSRNPSSALNVPPISAPKELPRTGPTAGRTVEVTSDLSSALSRLRSIIAQNKLRVDQREQRFHVPPTLKRKRLKSLRHRKRFKDAFKRLVGIAMDMKRKGI</sequence>
<gene>
    <name evidence="5" type="ORF">C7212DRAFT_212220</name>
</gene>